<keyword evidence="6" id="KW-0413">Isomerase</keyword>
<organism evidence="6 7">
    <name type="scientific">Dactylosporangium salmoneum</name>
    <dbReference type="NCBI Taxonomy" id="53361"/>
    <lineage>
        <taxon>Bacteria</taxon>
        <taxon>Bacillati</taxon>
        <taxon>Actinomycetota</taxon>
        <taxon>Actinomycetes</taxon>
        <taxon>Micromonosporales</taxon>
        <taxon>Micromonosporaceae</taxon>
        <taxon>Dactylosporangium</taxon>
    </lineage>
</organism>
<evidence type="ECO:0000313" key="6">
    <source>
        <dbReference type="EMBL" id="GAA2355533.1"/>
    </source>
</evidence>
<protein>
    <recommendedName>
        <fullName evidence="3">Phosphohexomutase</fullName>
    </recommendedName>
    <alternativeName>
        <fullName evidence="4">Phosphomannose isomerase</fullName>
    </alternativeName>
</protein>
<evidence type="ECO:0000313" key="7">
    <source>
        <dbReference type="Proteomes" id="UP001501444"/>
    </source>
</evidence>
<comment type="caution">
    <text evidence="6">The sequence shown here is derived from an EMBL/GenBank/DDBJ whole genome shotgun (WGS) entry which is preliminary data.</text>
</comment>
<keyword evidence="1" id="KW-0479">Metal-binding</keyword>
<dbReference type="RefSeq" id="WP_344614718.1">
    <property type="nucleotide sequence ID" value="NZ_BAAARV010000034.1"/>
</dbReference>
<evidence type="ECO:0000256" key="1">
    <source>
        <dbReference type="ARBA" id="ARBA00022723"/>
    </source>
</evidence>
<dbReference type="Gene3D" id="2.60.120.10">
    <property type="entry name" value="Jelly Rolls"/>
    <property type="match status" value="2"/>
</dbReference>
<evidence type="ECO:0000256" key="4">
    <source>
        <dbReference type="ARBA" id="ARBA00030762"/>
    </source>
</evidence>
<dbReference type="EMBL" id="BAAARV010000034">
    <property type="protein sequence ID" value="GAA2355533.1"/>
    <property type="molecule type" value="Genomic_DNA"/>
</dbReference>
<dbReference type="InterPro" id="IPR011051">
    <property type="entry name" value="RmlC_Cupin_sf"/>
</dbReference>
<evidence type="ECO:0000256" key="2">
    <source>
        <dbReference type="ARBA" id="ARBA00022833"/>
    </source>
</evidence>
<dbReference type="InterPro" id="IPR051804">
    <property type="entry name" value="Carb_Metab_Reg_Kinase/Isom"/>
</dbReference>
<keyword evidence="7" id="KW-1185">Reference proteome</keyword>
<dbReference type="InterPro" id="IPR049071">
    <property type="entry name" value="MPI_cupin_dom"/>
</dbReference>
<keyword evidence="2" id="KW-0862">Zinc</keyword>
<evidence type="ECO:0000259" key="5">
    <source>
        <dbReference type="Pfam" id="PF21621"/>
    </source>
</evidence>
<dbReference type="InterPro" id="IPR014710">
    <property type="entry name" value="RmlC-like_jellyroll"/>
</dbReference>
<evidence type="ECO:0000256" key="3">
    <source>
        <dbReference type="ARBA" id="ARBA00029741"/>
    </source>
</evidence>
<proteinExistence type="predicted"/>
<name>A0ABN3GM53_9ACTN</name>
<feature type="domain" description="Mannose-6-phosphate isomerase cupin" evidence="5">
    <location>
        <begin position="263"/>
        <end position="311"/>
    </location>
</feature>
<dbReference type="SUPFAM" id="SSF51182">
    <property type="entry name" value="RmlC-like cupins"/>
    <property type="match status" value="1"/>
</dbReference>
<dbReference type="Pfam" id="PF21621">
    <property type="entry name" value="MPI_cupin_dom"/>
    <property type="match status" value="1"/>
</dbReference>
<dbReference type="PANTHER" id="PTHR42742">
    <property type="entry name" value="TRANSCRIPTIONAL REPRESSOR MPRA"/>
    <property type="match status" value="1"/>
</dbReference>
<dbReference type="CDD" id="cd07010">
    <property type="entry name" value="cupin_PMI_type_I_N_bac"/>
    <property type="match status" value="1"/>
</dbReference>
<dbReference type="Proteomes" id="UP001501444">
    <property type="component" value="Unassembled WGS sequence"/>
</dbReference>
<reference evidence="6 7" key="1">
    <citation type="journal article" date="2019" name="Int. J. Syst. Evol. Microbiol.">
        <title>The Global Catalogue of Microorganisms (GCM) 10K type strain sequencing project: providing services to taxonomists for standard genome sequencing and annotation.</title>
        <authorList>
            <consortium name="The Broad Institute Genomics Platform"/>
            <consortium name="The Broad Institute Genome Sequencing Center for Infectious Disease"/>
            <person name="Wu L."/>
            <person name="Ma J."/>
        </authorList>
    </citation>
    <scope>NUCLEOTIDE SEQUENCE [LARGE SCALE GENOMIC DNA]</scope>
    <source>
        <strain evidence="6 7">JCM 3272</strain>
    </source>
</reference>
<dbReference type="GO" id="GO:0016853">
    <property type="term" value="F:isomerase activity"/>
    <property type="evidence" value="ECO:0007669"/>
    <property type="project" value="UniProtKB-KW"/>
</dbReference>
<dbReference type="PANTHER" id="PTHR42742:SF3">
    <property type="entry name" value="FRUCTOKINASE"/>
    <property type="match status" value="1"/>
</dbReference>
<accession>A0ABN3GM53</accession>
<sequence length="316" mass="33718">MTVETLFANQPETFYRGAGRIAEFRNLPALPDRPEDWVGSVTSRFGLAPSGLSTLADGRVLAEAIAADPRWWLGPQRADTGVLVKLLDAGQRLPLHVHPDRTFANAHLATPYGKTEAWVIVSARPDAYVHLGFARDVEAAELAGWVQGQKTDEMLAATNKVPVATGDAILCPAGLPHAIGDGILLVEVQEPTDFSVLLEYEGFGIADGHLGLGYDLALQCVDRGAWTPSRLDGLRGTAARLLPEAADEFFAARRLRGGDRVEQGFSVLVVVAGAGRLTGEQDDLPVRRGDTLLVPHAAGPLLLEGQVETIRLAASA</sequence>
<gene>
    <name evidence="6" type="ORF">GCM10010170_048000</name>
</gene>